<protein>
    <submittedName>
        <fullName evidence="1">15471_t:CDS:1</fullName>
    </submittedName>
</protein>
<proteinExistence type="predicted"/>
<dbReference type="Proteomes" id="UP000789525">
    <property type="component" value="Unassembled WGS sequence"/>
</dbReference>
<accession>A0ACA9KEJ4</accession>
<organism evidence="1 2">
    <name type="scientific">Acaulospora colombiana</name>
    <dbReference type="NCBI Taxonomy" id="27376"/>
    <lineage>
        <taxon>Eukaryota</taxon>
        <taxon>Fungi</taxon>
        <taxon>Fungi incertae sedis</taxon>
        <taxon>Mucoromycota</taxon>
        <taxon>Glomeromycotina</taxon>
        <taxon>Glomeromycetes</taxon>
        <taxon>Diversisporales</taxon>
        <taxon>Acaulosporaceae</taxon>
        <taxon>Acaulospora</taxon>
    </lineage>
</organism>
<reference evidence="1" key="1">
    <citation type="submission" date="2021-06" db="EMBL/GenBank/DDBJ databases">
        <authorList>
            <person name="Kallberg Y."/>
            <person name="Tangrot J."/>
            <person name="Rosling A."/>
        </authorList>
    </citation>
    <scope>NUCLEOTIDE SEQUENCE</scope>
    <source>
        <strain evidence="1">CL356</strain>
    </source>
</reference>
<evidence type="ECO:0000313" key="2">
    <source>
        <dbReference type="Proteomes" id="UP000789525"/>
    </source>
</evidence>
<sequence length="236" mass="25298">MPDQSLLNAILDSPTYYYTKGANIAVKVLVGIMVGLILLMVGGALFWLWWRNDRLHPKLNDNDGNAFNNDGGHGTTPSSKKKVSPAKTATEILSSSAISPEPTSHTGGGQVPPPGSFYSGTTAAYGETPGGGQVPPPGSFYSGTTAAYGETPSTPMPSIGRHEPVHGETQTGSTFYDPTTTPEYMQMQMQMPVPHPTPSTGFPRDQQAQGVYPQQHSQVYPPSYPPGYSQDYYRGQ</sequence>
<keyword evidence="2" id="KW-1185">Reference proteome</keyword>
<name>A0ACA9KEJ4_9GLOM</name>
<comment type="caution">
    <text evidence="1">The sequence shown here is derived from an EMBL/GenBank/DDBJ whole genome shotgun (WGS) entry which is preliminary data.</text>
</comment>
<evidence type="ECO:0000313" key="1">
    <source>
        <dbReference type="EMBL" id="CAG8469389.1"/>
    </source>
</evidence>
<gene>
    <name evidence="1" type="ORF">ACOLOM_LOCUS1522</name>
</gene>
<dbReference type="EMBL" id="CAJVPT010001813">
    <property type="protein sequence ID" value="CAG8469389.1"/>
    <property type="molecule type" value="Genomic_DNA"/>
</dbReference>